<sequence length="113" mass="12887">MLPSISINNTSAAYPESINENNNDEVNGLVQEFKNLFNGKEGISTCIKHLLELIKNAIRVNDDPYRFNINNSSVTYIDIDSNDTDHITIGIDNQEPIELPANYKDKETRPYYH</sequence>
<reference evidence="1 2" key="1">
    <citation type="submission" date="2018-06" db="EMBL/GenBank/DDBJ databases">
        <authorList>
            <consortium name="Pathogen Informatics"/>
            <person name="Doyle S."/>
        </authorList>
    </citation>
    <scope>NUCLEOTIDE SEQUENCE [LARGE SCALE GENOMIC DNA]</scope>
    <source>
        <strain evidence="1 2">NCTC8500</strain>
    </source>
</reference>
<dbReference type="AlphaFoldDB" id="A0A377DP59"/>
<accession>A0A377DP59</accession>
<evidence type="ECO:0000313" key="1">
    <source>
        <dbReference type="EMBL" id="STM37926.1"/>
    </source>
</evidence>
<organism evidence="1 2">
    <name type="scientific">Escherichia coli</name>
    <dbReference type="NCBI Taxonomy" id="562"/>
    <lineage>
        <taxon>Bacteria</taxon>
        <taxon>Pseudomonadati</taxon>
        <taxon>Pseudomonadota</taxon>
        <taxon>Gammaproteobacteria</taxon>
        <taxon>Enterobacterales</taxon>
        <taxon>Enterobacteriaceae</taxon>
        <taxon>Escherichia</taxon>
    </lineage>
</organism>
<proteinExistence type="predicted"/>
<name>A0A377DP59_ECOLX</name>
<dbReference type="Proteomes" id="UP000254429">
    <property type="component" value="Unassembled WGS sequence"/>
</dbReference>
<protein>
    <submittedName>
        <fullName evidence="1">Uncharacterized protein</fullName>
    </submittedName>
</protein>
<gene>
    <name evidence="1" type="ORF">NCTC8500_01685</name>
</gene>
<dbReference type="EMBL" id="UGFG01000001">
    <property type="protein sequence ID" value="STM37926.1"/>
    <property type="molecule type" value="Genomic_DNA"/>
</dbReference>
<evidence type="ECO:0000313" key="2">
    <source>
        <dbReference type="Proteomes" id="UP000254429"/>
    </source>
</evidence>